<reference evidence="14" key="1">
    <citation type="submission" date="2021-01" db="EMBL/GenBank/DDBJ databases">
        <authorList>
            <person name="Corre E."/>
            <person name="Pelletier E."/>
            <person name="Niang G."/>
            <person name="Scheremetjew M."/>
            <person name="Finn R."/>
            <person name="Kale V."/>
            <person name="Holt S."/>
            <person name="Cochrane G."/>
            <person name="Meng A."/>
            <person name="Brown T."/>
            <person name="Cohen L."/>
        </authorList>
    </citation>
    <scope>NUCLEOTIDE SEQUENCE</scope>
    <source>
        <strain evidence="14">10249 10 AB</strain>
    </source>
</reference>
<dbReference type="EC" id="3.4.22.-" evidence="11"/>
<evidence type="ECO:0000259" key="13">
    <source>
        <dbReference type="Pfam" id="PF03416"/>
    </source>
</evidence>
<evidence type="ECO:0000256" key="12">
    <source>
        <dbReference type="SAM" id="MobiDB-lite"/>
    </source>
</evidence>
<evidence type="ECO:0000256" key="9">
    <source>
        <dbReference type="ARBA" id="ARBA00023006"/>
    </source>
</evidence>
<dbReference type="Pfam" id="PF03416">
    <property type="entry name" value="Peptidase_C54"/>
    <property type="match status" value="1"/>
</dbReference>
<comment type="similarity">
    <text evidence="2 11">Belongs to the peptidase C54 family.</text>
</comment>
<dbReference type="InterPro" id="IPR038765">
    <property type="entry name" value="Papain-like_cys_pep_sf"/>
</dbReference>
<evidence type="ECO:0000256" key="1">
    <source>
        <dbReference type="ARBA" id="ARBA00004496"/>
    </source>
</evidence>
<dbReference type="GO" id="GO:0035973">
    <property type="term" value="P:aggrephagy"/>
    <property type="evidence" value="ECO:0007669"/>
    <property type="project" value="TreeGrafter"/>
</dbReference>
<evidence type="ECO:0000256" key="10">
    <source>
        <dbReference type="ARBA" id="ARBA00029362"/>
    </source>
</evidence>
<dbReference type="GO" id="GO:0005737">
    <property type="term" value="C:cytoplasm"/>
    <property type="evidence" value="ECO:0007669"/>
    <property type="project" value="UniProtKB-SubCell"/>
</dbReference>
<protein>
    <recommendedName>
        <fullName evidence="11">Cysteine protease</fullName>
        <ecNumber evidence="11">3.4.22.-</ecNumber>
    </recommendedName>
</protein>
<evidence type="ECO:0000256" key="8">
    <source>
        <dbReference type="ARBA" id="ARBA00022927"/>
    </source>
</evidence>
<feature type="compositionally biased region" description="Basic and acidic residues" evidence="12">
    <location>
        <begin position="231"/>
        <end position="247"/>
    </location>
</feature>
<dbReference type="GO" id="GO:0000045">
    <property type="term" value="P:autophagosome assembly"/>
    <property type="evidence" value="ECO:0007669"/>
    <property type="project" value="TreeGrafter"/>
</dbReference>
<keyword evidence="9 11" id="KW-0072">Autophagy</keyword>
<comment type="subcellular location">
    <subcellularLocation>
        <location evidence="1 11">Cytoplasm</location>
    </subcellularLocation>
</comment>
<dbReference type="InterPro" id="IPR005078">
    <property type="entry name" value="Peptidase_C54"/>
</dbReference>
<accession>A0A7S4AEE5</accession>
<keyword evidence="5 11" id="KW-0645">Protease</keyword>
<evidence type="ECO:0000256" key="2">
    <source>
        <dbReference type="ARBA" id="ARBA00010958"/>
    </source>
</evidence>
<dbReference type="GO" id="GO:0016485">
    <property type="term" value="P:protein processing"/>
    <property type="evidence" value="ECO:0007669"/>
    <property type="project" value="TreeGrafter"/>
</dbReference>
<comment type="catalytic activity">
    <reaction evidence="10">
        <text>[protein]-C-terminal L-amino acid-glycyl-phosphatidylethanolamide + H2O = [protein]-C-terminal L-amino acid-glycine + a 1,2-diacyl-sn-glycero-3-phosphoethanolamine</text>
        <dbReference type="Rhea" id="RHEA:67548"/>
        <dbReference type="Rhea" id="RHEA-COMP:17323"/>
        <dbReference type="Rhea" id="RHEA-COMP:17324"/>
        <dbReference type="ChEBI" id="CHEBI:15377"/>
        <dbReference type="ChEBI" id="CHEBI:64612"/>
        <dbReference type="ChEBI" id="CHEBI:172940"/>
        <dbReference type="ChEBI" id="CHEBI:172941"/>
    </reaction>
    <physiologicalReaction direction="left-to-right" evidence="10">
        <dbReference type="Rhea" id="RHEA:67549"/>
    </physiologicalReaction>
</comment>
<keyword evidence="6 11" id="KW-0378">Hydrolase</keyword>
<feature type="domain" description="Peptidase C54 catalytic" evidence="13">
    <location>
        <begin position="74"/>
        <end position="321"/>
    </location>
</feature>
<dbReference type="EMBL" id="HBIX01007265">
    <property type="protein sequence ID" value="CAE0712917.1"/>
    <property type="molecule type" value="Transcribed_RNA"/>
</dbReference>
<evidence type="ECO:0000313" key="14">
    <source>
        <dbReference type="EMBL" id="CAE0712917.1"/>
    </source>
</evidence>
<proteinExistence type="inferred from homology"/>
<evidence type="ECO:0000256" key="6">
    <source>
        <dbReference type="ARBA" id="ARBA00022801"/>
    </source>
</evidence>
<dbReference type="SUPFAM" id="SSF54001">
    <property type="entry name" value="Cysteine proteinases"/>
    <property type="match status" value="1"/>
</dbReference>
<evidence type="ECO:0000256" key="4">
    <source>
        <dbReference type="ARBA" id="ARBA00022490"/>
    </source>
</evidence>
<dbReference type="GO" id="GO:0034727">
    <property type="term" value="P:piecemeal microautophagy of the nucleus"/>
    <property type="evidence" value="ECO:0007669"/>
    <property type="project" value="TreeGrafter"/>
</dbReference>
<keyword evidence="7" id="KW-0788">Thiol protease</keyword>
<keyword evidence="3" id="KW-0813">Transport</keyword>
<keyword evidence="8 11" id="KW-0653">Protein transport</keyword>
<gene>
    <name evidence="14" type="ORF">PAUS00366_LOCUS5669</name>
</gene>
<evidence type="ECO:0000256" key="11">
    <source>
        <dbReference type="RuleBase" id="RU363115"/>
    </source>
</evidence>
<dbReference type="PANTHER" id="PTHR22624">
    <property type="entry name" value="CYSTEINE PROTEASE ATG4"/>
    <property type="match status" value="1"/>
</dbReference>
<comment type="function">
    <text evidence="11">Cysteine protease that plays a key role in autophagy by mediating both proteolytic activation and delipidation of ATG8 family proteins.</text>
</comment>
<feature type="region of interest" description="Disordered" evidence="12">
    <location>
        <begin position="226"/>
        <end position="253"/>
    </location>
</feature>
<evidence type="ECO:0000256" key="5">
    <source>
        <dbReference type="ARBA" id="ARBA00022670"/>
    </source>
</evidence>
<evidence type="ECO:0000256" key="7">
    <source>
        <dbReference type="ARBA" id="ARBA00022807"/>
    </source>
</evidence>
<organism evidence="14">
    <name type="scientific">Pseudo-nitzschia australis</name>
    <dbReference type="NCBI Taxonomy" id="44445"/>
    <lineage>
        <taxon>Eukaryota</taxon>
        <taxon>Sar</taxon>
        <taxon>Stramenopiles</taxon>
        <taxon>Ochrophyta</taxon>
        <taxon>Bacillariophyta</taxon>
        <taxon>Bacillariophyceae</taxon>
        <taxon>Bacillariophycidae</taxon>
        <taxon>Bacillariales</taxon>
        <taxon>Bacillariaceae</taxon>
        <taxon>Pseudo-nitzschia</taxon>
    </lineage>
</organism>
<name>A0A7S4AEE5_9STRA</name>
<dbReference type="AlphaFoldDB" id="A0A7S4AEE5"/>
<dbReference type="GO" id="GO:0004197">
    <property type="term" value="F:cysteine-type endopeptidase activity"/>
    <property type="evidence" value="ECO:0007669"/>
    <property type="project" value="TreeGrafter"/>
</dbReference>
<dbReference type="GO" id="GO:0015031">
    <property type="term" value="P:protein transport"/>
    <property type="evidence" value="ECO:0007669"/>
    <property type="project" value="UniProtKB-KW"/>
</dbReference>
<evidence type="ECO:0000256" key="3">
    <source>
        <dbReference type="ARBA" id="ARBA00022448"/>
    </source>
</evidence>
<dbReference type="GO" id="GO:0000423">
    <property type="term" value="P:mitophagy"/>
    <property type="evidence" value="ECO:0007669"/>
    <property type="project" value="TreeGrafter"/>
</dbReference>
<dbReference type="InterPro" id="IPR046792">
    <property type="entry name" value="Peptidase_C54_cat"/>
</dbReference>
<dbReference type="PANTHER" id="PTHR22624:SF49">
    <property type="entry name" value="CYSTEINE PROTEASE"/>
    <property type="match status" value="1"/>
</dbReference>
<keyword evidence="4 11" id="KW-0963">Cytoplasm</keyword>
<sequence>METKGELAMKPGYEYFYDESNADDDDDVNSFEETEESIYTTVLTKTNERKKIPFMYSLGRRYHPVHEYDERKKYEGSLFWWTYRYDFPAINCITTDAGWGCMLRSAQMMLSHALRIHFKSRHWRPDPSTTKAREDDFVAGLMTWFADFPSKMESIYSLHNMCAAGMAKYEVLPGDWYGPGTACYVIRDLVALHQQRQSNLFRVHVSSEGTVYNDLVFELMTRDSSKKKRRSQQDGKEQRKVVEEPLHPLDPAYNPEKTELDLKEIEWDTGLLLLIPHRLGRDSLNEIYVKSVAQSFSLPQSVGILGGRPRGARWFYGAYADGSKVLGKRSARQPTNVDDVFANCSIFSLSLCCIHRRRNHIITILFSLTSQK</sequence>
<dbReference type="GO" id="GO:0019786">
    <property type="term" value="F:protein-phosphatidylethanolamide deconjugating activity"/>
    <property type="evidence" value="ECO:0007669"/>
    <property type="project" value="InterPro"/>
</dbReference>